<evidence type="ECO:0000259" key="6">
    <source>
        <dbReference type="PROSITE" id="PS51387"/>
    </source>
</evidence>
<feature type="domain" description="FAD-binding PCMH-type" evidence="6">
    <location>
        <begin position="63"/>
        <end position="239"/>
    </location>
</feature>
<dbReference type="EMBL" id="JAFIMR010000032">
    <property type="protein sequence ID" value="KAI1860212.1"/>
    <property type="molecule type" value="Genomic_DNA"/>
</dbReference>
<dbReference type="AlphaFoldDB" id="A0A9P9WFA5"/>
<keyword evidence="2" id="KW-0285">Flavoprotein</keyword>
<feature type="chain" id="PRO_5040409449" description="FAD-binding PCMH-type domain-containing protein" evidence="5">
    <location>
        <begin position="22"/>
        <end position="499"/>
    </location>
</feature>
<dbReference type="SUPFAM" id="SSF56176">
    <property type="entry name" value="FAD-binding/transporter-associated domain-like"/>
    <property type="match status" value="1"/>
</dbReference>
<dbReference type="Gene3D" id="3.30.465.10">
    <property type="match status" value="1"/>
</dbReference>
<keyword evidence="5" id="KW-0732">Signal</keyword>
<dbReference type="InterPro" id="IPR016166">
    <property type="entry name" value="FAD-bd_PCMH"/>
</dbReference>
<evidence type="ECO:0000256" key="1">
    <source>
        <dbReference type="ARBA" id="ARBA00005466"/>
    </source>
</evidence>
<proteinExistence type="inferred from homology"/>
<dbReference type="PANTHER" id="PTHR42973">
    <property type="entry name" value="BINDING OXIDOREDUCTASE, PUTATIVE (AFU_ORTHOLOGUE AFUA_1G17690)-RELATED"/>
    <property type="match status" value="1"/>
</dbReference>
<dbReference type="InterPro" id="IPR050416">
    <property type="entry name" value="FAD-linked_Oxidoreductase"/>
</dbReference>
<sequence>MAAIVLMLLRVILVLVGYTFAAENGSTTRYCELVDSLIPGSVSYADNPVYRESLSSYYSGQESDLRPGCIFSPKSASEVSLFVKIVTSKQNCSISPQFAVRSGGHTIWSGAANIDGGITVDLRAMNTLELSEDKTVAYVGAGGIWSEIYAQLVPYNLTIMGGRVAGIGVGGLATGGGIHYLSRRNGWVCDNVYNYEVVLASGEIVQASAGSYSDLWLALKGGSNNFGIITRIDVPTWPQGLMWGGSIAFNYTHQVLDGQAEAFSDFMKPENFDDAADMGMALIFQNPGNVYAIGNSLYYVEAVENPAVYQPFISIPGQVGRQLVFANASTFPIQAGGTLPPDTRRAIDIVYSFKNGGPDIYSSIFESWENGTKVLAAIEGLQLVLLIQPHPVTNGTNSLGLPPSEKDIVLTVITAAYAHREDDEMVQNEMQSIIDSHVSLLKRHGLYIPFEYLNYADKSQDPIGSYGEEVKCRLQDASRKYDPDGVFQTQVPGGFKLFN</sequence>
<dbReference type="InterPro" id="IPR036318">
    <property type="entry name" value="FAD-bd_PCMH-like_sf"/>
</dbReference>
<keyword evidence="4" id="KW-0560">Oxidoreductase</keyword>
<dbReference type="PANTHER" id="PTHR42973:SF22">
    <property type="entry name" value="FAD-BINDING PCMH-TYPE DOMAIN-CONTAINING PROTEIN-RELATED"/>
    <property type="match status" value="1"/>
</dbReference>
<gene>
    <name evidence="7" type="ORF">JX265_010136</name>
</gene>
<evidence type="ECO:0000256" key="3">
    <source>
        <dbReference type="ARBA" id="ARBA00022827"/>
    </source>
</evidence>
<dbReference type="Pfam" id="PF01565">
    <property type="entry name" value="FAD_binding_4"/>
    <property type="match status" value="1"/>
</dbReference>
<dbReference type="GO" id="GO:0071949">
    <property type="term" value="F:FAD binding"/>
    <property type="evidence" value="ECO:0007669"/>
    <property type="project" value="InterPro"/>
</dbReference>
<feature type="signal peptide" evidence="5">
    <location>
        <begin position="1"/>
        <end position="21"/>
    </location>
</feature>
<dbReference type="InterPro" id="IPR006094">
    <property type="entry name" value="Oxid_FAD_bind_N"/>
</dbReference>
<accession>A0A9P9WFA5</accession>
<comment type="similarity">
    <text evidence="1">Belongs to the oxygen-dependent FAD-linked oxidoreductase family.</text>
</comment>
<name>A0A9P9WFA5_9PEZI</name>
<dbReference type="PROSITE" id="PS51387">
    <property type="entry name" value="FAD_PCMH"/>
    <property type="match status" value="1"/>
</dbReference>
<organism evidence="7 8">
    <name type="scientific">Neoarthrinium moseri</name>
    <dbReference type="NCBI Taxonomy" id="1658444"/>
    <lineage>
        <taxon>Eukaryota</taxon>
        <taxon>Fungi</taxon>
        <taxon>Dikarya</taxon>
        <taxon>Ascomycota</taxon>
        <taxon>Pezizomycotina</taxon>
        <taxon>Sordariomycetes</taxon>
        <taxon>Xylariomycetidae</taxon>
        <taxon>Amphisphaeriales</taxon>
        <taxon>Apiosporaceae</taxon>
        <taxon>Neoarthrinium</taxon>
    </lineage>
</organism>
<dbReference type="Proteomes" id="UP000829685">
    <property type="component" value="Unassembled WGS sequence"/>
</dbReference>
<evidence type="ECO:0000313" key="8">
    <source>
        <dbReference type="Proteomes" id="UP000829685"/>
    </source>
</evidence>
<evidence type="ECO:0000256" key="5">
    <source>
        <dbReference type="SAM" id="SignalP"/>
    </source>
</evidence>
<dbReference type="InterPro" id="IPR016169">
    <property type="entry name" value="FAD-bd_PCMH_sub2"/>
</dbReference>
<evidence type="ECO:0000313" key="7">
    <source>
        <dbReference type="EMBL" id="KAI1860212.1"/>
    </source>
</evidence>
<evidence type="ECO:0000256" key="4">
    <source>
        <dbReference type="ARBA" id="ARBA00023002"/>
    </source>
</evidence>
<evidence type="ECO:0000256" key="2">
    <source>
        <dbReference type="ARBA" id="ARBA00022630"/>
    </source>
</evidence>
<keyword evidence="8" id="KW-1185">Reference proteome</keyword>
<comment type="caution">
    <text evidence="7">The sequence shown here is derived from an EMBL/GenBank/DDBJ whole genome shotgun (WGS) entry which is preliminary data.</text>
</comment>
<dbReference type="OrthoDB" id="2151789at2759"/>
<keyword evidence="3" id="KW-0274">FAD</keyword>
<dbReference type="GO" id="GO:0016491">
    <property type="term" value="F:oxidoreductase activity"/>
    <property type="evidence" value="ECO:0007669"/>
    <property type="project" value="UniProtKB-KW"/>
</dbReference>
<protein>
    <recommendedName>
        <fullName evidence="6">FAD-binding PCMH-type domain-containing protein</fullName>
    </recommendedName>
</protein>
<reference evidence="7" key="1">
    <citation type="submission" date="2021-03" db="EMBL/GenBank/DDBJ databases">
        <title>Revisited historic fungal species revealed as producer of novel bioactive compounds through whole genome sequencing and comparative genomics.</title>
        <authorList>
            <person name="Vignolle G.A."/>
            <person name="Hochenegger N."/>
            <person name="Mach R.L."/>
            <person name="Mach-Aigner A.R."/>
            <person name="Javad Rahimi M."/>
            <person name="Salim K.A."/>
            <person name="Chan C.M."/>
            <person name="Lim L.B.L."/>
            <person name="Cai F."/>
            <person name="Druzhinina I.S."/>
            <person name="U'Ren J.M."/>
            <person name="Derntl C."/>
        </authorList>
    </citation>
    <scope>NUCLEOTIDE SEQUENCE</scope>
    <source>
        <strain evidence="7">TUCIM 5799</strain>
    </source>
</reference>